<dbReference type="EMBL" id="PJNI01000008">
    <property type="protein sequence ID" value="PKR80812.1"/>
    <property type="molecule type" value="Genomic_DNA"/>
</dbReference>
<dbReference type="InterPro" id="IPR001763">
    <property type="entry name" value="Rhodanese-like_dom"/>
</dbReference>
<organism evidence="2 3">
    <name type="scientific">Brumimicrobium salinarum</name>
    <dbReference type="NCBI Taxonomy" id="2058658"/>
    <lineage>
        <taxon>Bacteria</taxon>
        <taxon>Pseudomonadati</taxon>
        <taxon>Bacteroidota</taxon>
        <taxon>Flavobacteriia</taxon>
        <taxon>Flavobacteriales</taxon>
        <taxon>Crocinitomicaceae</taxon>
        <taxon>Brumimicrobium</taxon>
    </lineage>
</organism>
<dbReference type="PROSITE" id="PS50206">
    <property type="entry name" value="RHODANESE_3"/>
    <property type="match status" value="1"/>
</dbReference>
<dbReference type="InterPro" id="IPR036873">
    <property type="entry name" value="Rhodanese-like_dom_sf"/>
</dbReference>
<dbReference type="RefSeq" id="WP_101334594.1">
    <property type="nucleotide sequence ID" value="NZ_PJNI01000008.1"/>
</dbReference>
<dbReference type="SUPFAM" id="SSF52821">
    <property type="entry name" value="Rhodanese/Cell cycle control phosphatase"/>
    <property type="match status" value="1"/>
</dbReference>
<feature type="domain" description="Rhodanese" evidence="1">
    <location>
        <begin position="15"/>
        <end position="103"/>
    </location>
</feature>
<dbReference type="SMART" id="SM00450">
    <property type="entry name" value="RHOD"/>
    <property type="match status" value="1"/>
</dbReference>
<reference evidence="2 3" key="1">
    <citation type="submission" date="2017-12" db="EMBL/GenBank/DDBJ databases">
        <title>The draft genome sequence of Brumimicrobium saltpan LHR20.</title>
        <authorList>
            <person name="Do Z.-J."/>
            <person name="Luo H.-R."/>
        </authorList>
    </citation>
    <scope>NUCLEOTIDE SEQUENCE [LARGE SCALE GENOMIC DNA]</scope>
    <source>
        <strain evidence="2 3">LHR20</strain>
    </source>
</reference>
<dbReference type="OrthoDB" id="9808735at2"/>
<dbReference type="PANTHER" id="PTHR43031:SF17">
    <property type="entry name" value="SULFURTRANSFERASE YTWF-RELATED"/>
    <property type="match status" value="1"/>
</dbReference>
<dbReference type="AlphaFoldDB" id="A0A2I0R2K5"/>
<dbReference type="Pfam" id="PF00581">
    <property type="entry name" value="Rhodanese"/>
    <property type="match status" value="1"/>
</dbReference>
<gene>
    <name evidence="2" type="ORF">CW751_08570</name>
</gene>
<dbReference type="Gene3D" id="3.40.250.10">
    <property type="entry name" value="Rhodanese-like domain"/>
    <property type="match status" value="1"/>
</dbReference>
<name>A0A2I0R2K5_9FLAO</name>
<comment type="caution">
    <text evidence="2">The sequence shown here is derived from an EMBL/GenBank/DDBJ whole genome shotgun (WGS) entry which is preliminary data.</text>
</comment>
<evidence type="ECO:0000259" key="1">
    <source>
        <dbReference type="PROSITE" id="PS50206"/>
    </source>
</evidence>
<dbReference type="InterPro" id="IPR050229">
    <property type="entry name" value="GlpE_sulfurtransferase"/>
</dbReference>
<accession>A0A2I0R2K5</accession>
<evidence type="ECO:0000313" key="2">
    <source>
        <dbReference type="EMBL" id="PKR80812.1"/>
    </source>
</evidence>
<protein>
    <submittedName>
        <fullName evidence="2">NADH oxidase</fullName>
    </submittedName>
</protein>
<dbReference type="PANTHER" id="PTHR43031">
    <property type="entry name" value="FAD-DEPENDENT OXIDOREDUCTASE"/>
    <property type="match status" value="1"/>
</dbReference>
<keyword evidence="3" id="KW-1185">Reference proteome</keyword>
<dbReference type="Proteomes" id="UP000236654">
    <property type="component" value="Unassembled WGS sequence"/>
</dbReference>
<proteinExistence type="predicted"/>
<evidence type="ECO:0000313" key="3">
    <source>
        <dbReference type="Proteomes" id="UP000236654"/>
    </source>
</evidence>
<sequence>MKEITVQELEKAINSKTEFTLLDVRENYEYKIGHLNCVHIPMAEIPNRAEELDNDKMTYVMCKTGKRAAAVANFLATNFKFNEIAVVCGGVEAYANEIDQSIEV</sequence>